<sequence length="232" mass="27182">MTTYGKLFAALITFTLISAKIGDASNITTNANQLEKFEGRLQTANSYWYNDVYYWWPWFSDLATVIMIKLKIAIGLAAIYAFGDGYYWSKSKEAVHDKVLPGYLEEKYNWGCNDPKPWYKFWGRRKRDLSGNDEHIAHDQSYAEFVFDLLDVENVDCRRLAVCEMEFEATSEEKVKSALKFKHDLFRKYRGTVPKRKSDCRRIYSKCRSRTDEELSDTAEDDSQTFPKDPKR</sequence>
<organism evidence="3 4">
    <name type="scientific">Aedes albopictus</name>
    <name type="common">Asian tiger mosquito</name>
    <name type="synonym">Stegomyia albopicta</name>
    <dbReference type="NCBI Taxonomy" id="7160"/>
    <lineage>
        <taxon>Eukaryota</taxon>
        <taxon>Metazoa</taxon>
        <taxon>Ecdysozoa</taxon>
        <taxon>Arthropoda</taxon>
        <taxon>Hexapoda</taxon>
        <taxon>Insecta</taxon>
        <taxon>Pterygota</taxon>
        <taxon>Neoptera</taxon>
        <taxon>Endopterygota</taxon>
        <taxon>Diptera</taxon>
        <taxon>Nematocera</taxon>
        <taxon>Culicoidea</taxon>
        <taxon>Culicidae</taxon>
        <taxon>Culicinae</taxon>
        <taxon>Aedini</taxon>
        <taxon>Aedes</taxon>
        <taxon>Stegomyia</taxon>
    </lineage>
</organism>
<evidence type="ECO:0000313" key="4">
    <source>
        <dbReference type="Proteomes" id="UP000069940"/>
    </source>
</evidence>
<protein>
    <recommendedName>
        <fullName evidence="5">Secreted protein</fullName>
    </recommendedName>
</protein>
<dbReference type="GeneID" id="109423257"/>
<accession>A0ABM1ZC43</accession>
<reference evidence="3" key="2">
    <citation type="submission" date="2025-05" db="UniProtKB">
        <authorList>
            <consortium name="EnsemblMetazoa"/>
        </authorList>
    </citation>
    <scope>IDENTIFICATION</scope>
    <source>
        <strain evidence="3">Foshan</strain>
    </source>
</reference>
<dbReference type="RefSeq" id="XP_019553735.3">
    <property type="nucleotide sequence ID" value="XM_019698190.3"/>
</dbReference>
<evidence type="ECO:0000256" key="2">
    <source>
        <dbReference type="SAM" id="SignalP"/>
    </source>
</evidence>
<keyword evidence="4" id="KW-1185">Reference proteome</keyword>
<dbReference type="Proteomes" id="UP000069940">
    <property type="component" value="Unassembled WGS sequence"/>
</dbReference>
<keyword evidence="2" id="KW-0732">Signal</keyword>
<feature type="signal peptide" evidence="2">
    <location>
        <begin position="1"/>
        <end position="24"/>
    </location>
</feature>
<proteinExistence type="predicted"/>
<dbReference type="EnsemblMetazoa" id="AALFPA23_017086.R24934">
    <property type="protein sequence ID" value="AALFPA23_017086.P24934"/>
    <property type="gene ID" value="AALFPA23_017086"/>
</dbReference>
<evidence type="ECO:0000256" key="1">
    <source>
        <dbReference type="SAM" id="MobiDB-lite"/>
    </source>
</evidence>
<evidence type="ECO:0000313" key="3">
    <source>
        <dbReference type="EnsemblMetazoa" id="AALFPA23_017086.P24934"/>
    </source>
</evidence>
<feature type="compositionally biased region" description="Acidic residues" evidence="1">
    <location>
        <begin position="214"/>
        <end position="223"/>
    </location>
</feature>
<reference evidence="4" key="1">
    <citation type="journal article" date="2015" name="Proc. Natl. Acad. Sci. U.S.A.">
        <title>Genome sequence of the Asian Tiger mosquito, Aedes albopictus, reveals insights into its biology, genetics, and evolution.</title>
        <authorList>
            <person name="Chen X.G."/>
            <person name="Jiang X."/>
            <person name="Gu J."/>
            <person name="Xu M."/>
            <person name="Wu Y."/>
            <person name="Deng Y."/>
            <person name="Zhang C."/>
            <person name="Bonizzoni M."/>
            <person name="Dermauw W."/>
            <person name="Vontas J."/>
            <person name="Armbruster P."/>
            <person name="Huang X."/>
            <person name="Yang Y."/>
            <person name="Zhang H."/>
            <person name="He W."/>
            <person name="Peng H."/>
            <person name="Liu Y."/>
            <person name="Wu K."/>
            <person name="Chen J."/>
            <person name="Lirakis M."/>
            <person name="Topalis P."/>
            <person name="Van Leeuwen T."/>
            <person name="Hall A.B."/>
            <person name="Jiang X."/>
            <person name="Thorpe C."/>
            <person name="Mueller R.L."/>
            <person name="Sun C."/>
            <person name="Waterhouse R.M."/>
            <person name="Yan G."/>
            <person name="Tu Z.J."/>
            <person name="Fang X."/>
            <person name="James A.A."/>
        </authorList>
    </citation>
    <scope>NUCLEOTIDE SEQUENCE [LARGE SCALE GENOMIC DNA]</scope>
    <source>
        <strain evidence="4">Foshan</strain>
    </source>
</reference>
<feature type="chain" id="PRO_5046332341" description="Secreted protein" evidence="2">
    <location>
        <begin position="25"/>
        <end position="232"/>
    </location>
</feature>
<evidence type="ECO:0008006" key="5">
    <source>
        <dbReference type="Google" id="ProtNLM"/>
    </source>
</evidence>
<feature type="region of interest" description="Disordered" evidence="1">
    <location>
        <begin position="209"/>
        <end position="232"/>
    </location>
</feature>
<name>A0ABM1ZC43_AEDAL</name>